<evidence type="ECO:0000256" key="3">
    <source>
        <dbReference type="SAM" id="SignalP"/>
    </source>
</evidence>
<organism evidence="4 5">
    <name type="scientific">Janthinobacterium lividum</name>
    <dbReference type="NCBI Taxonomy" id="29581"/>
    <lineage>
        <taxon>Bacteria</taxon>
        <taxon>Pseudomonadati</taxon>
        <taxon>Pseudomonadota</taxon>
        <taxon>Betaproteobacteria</taxon>
        <taxon>Burkholderiales</taxon>
        <taxon>Oxalobacteraceae</taxon>
        <taxon>Janthinobacterium</taxon>
    </lineage>
</organism>
<evidence type="ECO:0000256" key="2">
    <source>
        <dbReference type="ARBA" id="ARBA00022801"/>
    </source>
</evidence>
<evidence type="ECO:0000313" key="5">
    <source>
        <dbReference type="Proteomes" id="UP000305681"/>
    </source>
</evidence>
<dbReference type="AlphaFoldDB" id="A0A5C4NWV4"/>
<dbReference type="EMBL" id="VDGE01000001">
    <property type="protein sequence ID" value="TNC78018.1"/>
    <property type="molecule type" value="Genomic_DNA"/>
</dbReference>
<reference evidence="4 5" key="1">
    <citation type="submission" date="2019-06" db="EMBL/GenBank/DDBJ databases">
        <title>Genome sequence of Janthinobacterium lividum UCD_MED1.</title>
        <authorList>
            <person name="De Leon M.E."/>
            <person name="Jospin G."/>
        </authorList>
    </citation>
    <scope>NUCLEOTIDE SEQUENCE [LARGE SCALE GENOMIC DNA]</scope>
    <source>
        <strain evidence="4 5">UCD_MED1</strain>
    </source>
</reference>
<gene>
    <name evidence="4" type="ORF">FHI69_01585</name>
</gene>
<proteinExistence type="inferred from homology"/>
<dbReference type="InterPro" id="IPR000801">
    <property type="entry name" value="Esterase-like"/>
</dbReference>
<dbReference type="Gene3D" id="3.40.50.1820">
    <property type="entry name" value="alpha/beta hydrolase"/>
    <property type="match status" value="1"/>
</dbReference>
<protein>
    <submittedName>
        <fullName evidence="4">Alpha/beta hydrolase</fullName>
    </submittedName>
</protein>
<evidence type="ECO:0000313" key="4">
    <source>
        <dbReference type="EMBL" id="TNC78018.1"/>
    </source>
</evidence>
<evidence type="ECO:0000256" key="1">
    <source>
        <dbReference type="ARBA" id="ARBA00005622"/>
    </source>
</evidence>
<comment type="similarity">
    <text evidence="1">Belongs to the esterase D family.</text>
</comment>
<keyword evidence="3" id="KW-0732">Signal</keyword>
<dbReference type="SUPFAM" id="SSF53474">
    <property type="entry name" value="alpha/beta-Hydrolases"/>
    <property type="match status" value="1"/>
</dbReference>
<dbReference type="Pfam" id="PF00756">
    <property type="entry name" value="Esterase"/>
    <property type="match status" value="1"/>
</dbReference>
<dbReference type="PANTHER" id="PTHR40841:SF2">
    <property type="entry name" value="SIDEROPHORE-DEGRADING ESTERASE (EUROFUNG)"/>
    <property type="match status" value="1"/>
</dbReference>
<dbReference type="Proteomes" id="UP000305681">
    <property type="component" value="Unassembled WGS sequence"/>
</dbReference>
<feature type="chain" id="PRO_5022946607" evidence="3">
    <location>
        <begin position="37"/>
        <end position="294"/>
    </location>
</feature>
<sequence length="294" mass="32125">MPSIQLLSQENMRRSCLALHLIAALLLSSPFHLATAAPAVTAAASAATPLVIGESFNIDSQALQEKRHINVYMARAWDTPPDAPLPVLYMPDGGVSEDFLHVAGLLQVSVANGTMRPFMLVGMQNTQRRRDLTGPTDSAEDRKIAPVVGGASAYRAFIRDELMPEVQRRYRTTGETAIVGESLAGLFVVETYLLEPQLFDHYLAFDPSLWWNQGALPREAATLLAKGKPGKRSLYLASSSESGIAIEVQRLANVLAKQAPSGLQWHVEKMPEETHGTIYHPAALKAFRAVFKPQ</sequence>
<dbReference type="InterPro" id="IPR052558">
    <property type="entry name" value="Siderophore_Hydrolase_D"/>
</dbReference>
<accession>A0A5C4NWV4</accession>
<dbReference type="PANTHER" id="PTHR40841">
    <property type="entry name" value="SIDEROPHORE TRIACETYLFUSARININE C ESTERASE"/>
    <property type="match status" value="1"/>
</dbReference>
<name>A0A5C4NWV4_9BURK</name>
<comment type="caution">
    <text evidence="4">The sequence shown here is derived from an EMBL/GenBank/DDBJ whole genome shotgun (WGS) entry which is preliminary data.</text>
</comment>
<feature type="signal peptide" evidence="3">
    <location>
        <begin position="1"/>
        <end position="36"/>
    </location>
</feature>
<dbReference type="GO" id="GO:0016788">
    <property type="term" value="F:hydrolase activity, acting on ester bonds"/>
    <property type="evidence" value="ECO:0007669"/>
    <property type="project" value="TreeGrafter"/>
</dbReference>
<dbReference type="InterPro" id="IPR029058">
    <property type="entry name" value="AB_hydrolase_fold"/>
</dbReference>
<keyword evidence="2 4" id="KW-0378">Hydrolase</keyword>